<dbReference type="SMART" id="SM00293">
    <property type="entry name" value="PWWP"/>
    <property type="match status" value="1"/>
</dbReference>
<feature type="compositionally biased region" description="Low complexity" evidence="1">
    <location>
        <begin position="117"/>
        <end position="129"/>
    </location>
</feature>
<name>A0A2V0NZT9_9CHLO</name>
<feature type="compositionally biased region" description="Low complexity" evidence="1">
    <location>
        <begin position="232"/>
        <end position="256"/>
    </location>
</feature>
<organism evidence="3 4">
    <name type="scientific">Raphidocelis subcapitata</name>
    <dbReference type="NCBI Taxonomy" id="307507"/>
    <lineage>
        <taxon>Eukaryota</taxon>
        <taxon>Viridiplantae</taxon>
        <taxon>Chlorophyta</taxon>
        <taxon>core chlorophytes</taxon>
        <taxon>Chlorophyceae</taxon>
        <taxon>CS clade</taxon>
        <taxon>Sphaeropleales</taxon>
        <taxon>Selenastraceae</taxon>
        <taxon>Raphidocelis</taxon>
    </lineage>
</organism>
<protein>
    <recommendedName>
        <fullName evidence="2">PWWP domain-containing protein</fullName>
    </recommendedName>
</protein>
<feature type="region of interest" description="Disordered" evidence="1">
    <location>
        <begin position="383"/>
        <end position="433"/>
    </location>
</feature>
<gene>
    <name evidence="3" type="ORF">Rsub_04772</name>
</gene>
<feature type="region of interest" description="Disordered" evidence="1">
    <location>
        <begin position="215"/>
        <end position="257"/>
    </location>
</feature>
<accession>A0A2V0NZT9</accession>
<dbReference type="Proteomes" id="UP000247498">
    <property type="component" value="Unassembled WGS sequence"/>
</dbReference>
<evidence type="ECO:0000259" key="2">
    <source>
        <dbReference type="PROSITE" id="PS50812"/>
    </source>
</evidence>
<evidence type="ECO:0000313" key="3">
    <source>
        <dbReference type="EMBL" id="GBF91103.1"/>
    </source>
</evidence>
<evidence type="ECO:0000313" key="4">
    <source>
        <dbReference type="Proteomes" id="UP000247498"/>
    </source>
</evidence>
<feature type="domain" description="PWWP" evidence="2">
    <location>
        <begin position="264"/>
        <end position="318"/>
    </location>
</feature>
<dbReference type="CDD" id="cd05162">
    <property type="entry name" value="PWWP"/>
    <property type="match status" value="1"/>
</dbReference>
<dbReference type="Pfam" id="PF00855">
    <property type="entry name" value="PWWP"/>
    <property type="match status" value="1"/>
</dbReference>
<dbReference type="OrthoDB" id="10680620at2759"/>
<keyword evidence="4" id="KW-1185">Reference proteome</keyword>
<reference evidence="3 4" key="1">
    <citation type="journal article" date="2018" name="Sci. Rep.">
        <title>Raphidocelis subcapitata (=Pseudokirchneriella subcapitata) provides an insight into genome evolution and environmental adaptations in the Sphaeropleales.</title>
        <authorList>
            <person name="Suzuki S."/>
            <person name="Yamaguchi H."/>
            <person name="Nakajima N."/>
            <person name="Kawachi M."/>
        </authorList>
    </citation>
    <scope>NUCLEOTIDE SEQUENCE [LARGE SCALE GENOMIC DNA]</scope>
    <source>
        <strain evidence="3 4">NIES-35</strain>
    </source>
</reference>
<dbReference type="AlphaFoldDB" id="A0A2V0NZT9"/>
<dbReference type="Gene3D" id="2.30.30.140">
    <property type="match status" value="1"/>
</dbReference>
<sequence length="454" mass="45143">MRRHMRAARRRVPVECLRRGPPGPETQTFDRVALEDLDYGGWGDEAPVFDGPCGDALGLCNNALGAGLSPPSPLGGAASSWWLDPAPFDDGACLSPRLGGLLSPDTRAAPPGPAPASPAAAGAPPAWGAWLWSDGPGPAAPRPRAHPGAAVAGAGTGWGAGAGPARALSAGGSAGGAVTESGADTTCCLGTASSSACRGDWEGGEEVLQLRPQQLPQRHPGRHGSPPPPLAPRLSLSGAPPAAPAPAAAAAAAPPRAGKPWLAPRQLVWGKMPLYPFWPALVLAPDDAAIPSSARAAAQRAQQQRLPVRFFGPGAEVALLEARCLSPWAAQTSDRASRSKAAAFVRAVSEARAFAASGALPEAFAAPAAQLWGEPPAAEAAAAGAAAGAGKNPKAAPRAPVKAPPSAALRRAGSSGALAAQGPAAPLRRSGSSSALALAAKRQQAAAAFGAGLE</sequence>
<feature type="region of interest" description="Disordered" evidence="1">
    <location>
        <begin position="103"/>
        <end position="151"/>
    </location>
</feature>
<comment type="caution">
    <text evidence="3">The sequence shown here is derived from an EMBL/GenBank/DDBJ whole genome shotgun (WGS) entry which is preliminary data.</text>
</comment>
<evidence type="ECO:0000256" key="1">
    <source>
        <dbReference type="SAM" id="MobiDB-lite"/>
    </source>
</evidence>
<dbReference type="EMBL" id="BDRX01000022">
    <property type="protein sequence ID" value="GBF91103.1"/>
    <property type="molecule type" value="Genomic_DNA"/>
</dbReference>
<dbReference type="SUPFAM" id="SSF63748">
    <property type="entry name" value="Tudor/PWWP/MBT"/>
    <property type="match status" value="1"/>
</dbReference>
<dbReference type="InParanoid" id="A0A2V0NZT9"/>
<dbReference type="PROSITE" id="PS50812">
    <property type="entry name" value="PWWP"/>
    <property type="match status" value="1"/>
</dbReference>
<proteinExistence type="predicted"/>
<dbReference type="InterPro" id="IPR000313">
    <property type="entry name" value="PWWP_dom"/>
</dbReference>